<feature type="compositionally biased region" description="Low complexity" evidence="1">
    <location>
        <begin position="171"/>
        <end position="185"/>
    </location>
</feature>
<accession>A0A1J1IGT7</accession>
<dbReference type="PANTHER" id="PTHR46940">
    <property type="entry name" value="NKAP DOMAIN-CONTAINING 1"/>
    <property type="match status" value="1"/>
</dbReference>
<feature type="compositionally biased region" description="Basic and acidic residues" evidence="1">
    <location>
        <begin position="186"/>
        <end position="202"/>
    </location>
</feature>
<reference evidence="2 3" key="1">
    <citation type="submission" date="2015-04" db="EMBL/GenBank/DDBJ databases">
        <authorList>
            <person name="Syromyatnikov M.Y."/>
            <person name="Popov V.N."/>
        </authorList>
    </citation>
    <scope>NUCLEOTIDE SEQUENCE [LARGE SCALE GENOMIC DNA]</scope>
</reference>
<evidence type="ECO:0000256" key="1">
    <source>
        <dbReference type="SAM" id="MobiDB-lite"/>
    </source>
</evidence>
<proteinExistence type="predicted"/>
<keyword evidence="3" id="KW-1185">Reference proteome</keyword>
<feature type="compositionally biased region" description="Basic residues" evidence="1">
    <location>
        <begin position="255"/>
        <end position="267"/>
    </location>
</feature>
<feature type="region of interest" description="Disordered" evidence="1">
    <location>
        <begin position="1"/>
        <end position="292"/>
    </location>
</feature>
<organism evidence="2 3">
    <name type="scientific">Clunio marinus</name>
    <dbReference type="NCBI Taxonomy" id="568069"/>
    <lineage>
        <taxon>Eukaryota</taxon>
        <taxon>Metazoa</taxon>
        <taxon>Ecdysozoa</taxon>
        <taxon>Arthropoda</taxon>
        <taxon>Hexapoda</taxon>
        <taxon>Insecta</taxon>
        <taxon>Pterygota</taxon>
        <taxon>Neoptera</taxon>
        <taxon>Endopterygota</taxon>
        <taxon>Diptera</taxon>
        <taxon>Nematocera</taxon>
        <taxon>Chironomoidea</taxon>
        <taxon>Chironomidae</taxon>
        <taxon>Clunio</taxon>
    </lineage>
</organism>
<sequence length="423" mass="49612">MSSKRRRSRSPHYESERVRSNMRMDRKPNATRISDPSHPAGKRKELDNVMKKARQQPTNEYWDKKLLEVEEKDPNRWKHTGYKKMYVHGSRRSRSRSPIRKTPESPRGRHNTHSPPRRRVSRTPERYKQRSPVRHARDMPKRDEKYRNDDKYRAGVCRPTPPPQKAARTPSVSSCSEDSCSVCSSDDNRRGGDEAKKAERYHGPMNRMRPKSPALGASKQKTPKKVATPKQHSSRRRRSASGMANHVLGAQVSRGLKKVRKNHPWRKLKVEGQRSKRQASSESSSSSDLQIPSLTATTCMTLSDRFGKMAEWNNDRTNNDRIVLKITKETSGDRSAFIYQDPQHSASPPPSRYEHELEGRYPESESVLNYISAKALGLNWYNVRVRYEYYKSKGYLRDLTLDDYKKWEDWWYRYQKWLDRYKS</sequence>
<dbReference type="AlphaFoldDB" id="A0A1J1IGT7"/>
<feature type="compositionally biased region" description="Basic residues" evidence="1">
    <location>
        <begin position="77"/>
        <end position="99"/>
    </location>
</feature>
<feature type="compositionally biased region" description="Basic residues" evidence="1">
    <location>
        <begin position="108"/>
        <end position="121"/>
    </location>
</feature>
<feature type="compositionally biased region" description="Basic and acidic residues" evidence="1">
    <location>
        <begin position="135"/>
        <end position="153"/>
    </location>
</feature>
<protein>
    <submittedName>
        <fullName evidence="2">CLUMA_CG011616, isoform A</fullName>
    </submittedName>
</protein>
<dbReference type="PANTHER" id="PTHR46940:SF1">
    <property type="entry name" value="NKAP DOMAIN CONTAINING 1"/>
    <property type="match status" value="1"/>
</dbReference>
<evidence type="ECO:0000313" key="2">
    <source>
        <dbReference type="EMBL" id="CRK98254.1"/>
    </source>
</evidence>
<evidence type="ECO:0000313" key="3">
    <source>
        <dbReference type="Proteomes" id="UP000183832"/>
    </source>
</evidence>
<dbReference type="InterPro" id="IPR043407">
    <property type="entry name" value="Nkap_D1"/>
</dbReference>
<feature type="compositionally biased region" description="Basic and acidic residues" evidence="1">
    <location>
        <begin position="11"/>
        <end position="28"/>
    </location>
</feature>
<dbReference type="OrthoDB" id="8197488at2759"/>
<gene>
    <name evidence="2" type="primary">putative GD11510</name>
    <name evidence="2" type="ORF">CLUMA_CG011616</name>
</gene>
<dbReference type="STRING" id="568069.A0A1J1IGT7"/>
<feature type="compositionally biased region" description="Basic residues" evidence="1">
    <location>
        <begin position="1"/>
        <end position="10"/>
    </location>
</feature>
<dbReference type="Pfam" id="PF15692">
    <property type="entry name" value="NKAP"/>
    <property type="match status" value="1"/>
</dbReference>
<dbReference type="Proteomes" id="UP000183832">
    <property type="component" value="Unassembled WGS sequence"/>
</dbReference>
<feature type="compositionally biased region" description="Basic and acidic residues" evidence="1">
    <location>
        <begin position="61"/>
        <end position="76"/>
    </location>
</feature>
<dbReference type="EMBL" id="CVRI01000047">
    <property type="protein sequence ID" value="CRK98254.1"/>
    <property type="molecule type" value="Genomic_DNA"/>
</dbReference>
<name>A0A1J1IGT7_9DIPT</name>